<feature type="compositionally biased region" description="Basic residues" evidence="1">
    <location>
        <begin position="164"/>
        <end position="177"/>
    </location>
</feature>
<accession>A0A2M7AMX8</accession>
<evidence type="ECO:0000313" key="3">
    <source>
        <dbReference type="EMBL" id="PIU68697.1"/>
    </source>
</evidence>
<dbReference type="EMBL" id="PEWD01000062">
    <property type="protein sequence ID" value="PIU68697.1"/>
    <property type="molecule type" value="Genomic_DNA"/>
</dbReference>
<feature type="region of interest" description="Disordered" evidence="1">
    <location>
        <begin position="1"/>
        <end position="23"/>
    </location>
</feature>
<feature type="compositionally biased region" description="Polar residues" evidence="1">
    <location>
        <begin position="1"/>
        <end position="10"/>
    </location>
</feature>
<feature type="compositionally biased region" description="Basic and acidic residues" evidence="1">
    <location>
        <begin position="12"/>
        <end position="23"/>
    </location>
</feature>
<organism evidence="3 4">
    <name type="scientific">candidate division WWE3 bacterium CG06_land_8_20_14_3_00_42_16</name>
    <dbReference type="NCBI Taxonomy" id="1975083"/>
    <lineage>
        <taxon>Bacteria</taxon>
        <taxon>Katanobacteria</taxon>
    </lineage>
</organism>
<feature type="domain" description="CxxC-x17-CxxC" evidence="2">
    <location>
        <begin position="85"/>
        <end position="118"/>
    </location>
</feature>
<feature type="region of interest" description="Disordered" evidence="1">
    <location>
        <begin position="154"/>
        <end position="177"/>
    </location>
</feature>
<sequence>MRNFNQNNRGGNKGDFRQRDFSGRGMDRQMYKTTCSACGNECEVPFQPTGDRPVFCSNCFEKKGSAQPRRHNDRNSRRSNYSDTKMYSVVCDSCGNKCEVPFQPTSGKPVYCQECFKKSGGSDNKNTEQFKEQFDKLHVKLDQILKALTSVSPIKEARVETKTPKPKRAAKKRVAKK</sequence>
<dbReference type="NCBIfam" id="TIGR04272">
    <property type="entry name" value="cxxc_cxxc_Mbark"/>
    <property type="match status" value="2"/>
</dbReference>
<evidence type="ECO:0000313" key="4">
    <source>
        <dbReference type="Proteomes" id="UP000229916"/>
    </source>
</evidence>
<dbReference type="InterPro" id="IPR026363">
    <property type="entry name" value="CxxC-x17-CxxC_dom"/>
</dbReference>
<dbReference type="Proteomes" id="UP000229916">
    <property type="component" value="Unassembled WGS sequence"/>
</dbReference>
<dbReference type="AlphaFoldDB" id="A0A2M7AMX8"/>
<reference evidence="4" key="1">
    <citation type="submission" date="2017-09" db="EMBL/GenBank/DDBJ databases">
        <title>Depth-based differentiation of microbial function through sediment-hosted aquifers and enrichment of novel symbionts in the deep terrestrial subsurface.</title>
        <authorList>
            <person name="Probst A.J."/>
            <person name="Ladd B."/>
            <person name="Jarett J.K."/>
            <person name="Geller-Mcgrath D.E."/>
            <person name="Sieber C.M.K."/>
            <person name="Emerson J.B."/>
            <person name="Anantharaman K."/>
            <person name="Thomas B.C."/>
            <person name="Malmstrom R."/>
            <person name="Stieglmeier M."/>
            <person name="Klingl A."/>
            <person name="Woyke T."/>
            <person name="Ryan C.M."/>
            <person name="Banfield J.F."/>
        </authorList>
    </citation>
    <scope>NUCLEOTIDE SEQUENCE [LARGE SCALE GENOMIC DNA]</scope>
</reference>
<dbReference type="Pfam" id="PF23477">
    <property type="entry name" value="zf_Tbcl_2"/>
    <property type="match status" value="2"/>
</dbReference>
<name>A0A2M7AMX8_UNCKA</name>
<evidence type="ECO:0000256" key="1">
    <source>
        <dbReference type="SAM" id="MobiDB-lite"/>
    </source>
</evidence>
<proteinExistence type="predicted"/>
<protein>
    <recommendedName>
        <fullName evidence="2">CxxC-x17-CxxC domain-containing protein</fullName>
    </recommendedName>
</protein>
<gene>
    <name evidence="3" type="ORF">COS81_02960</name>
</gene>
<evidence type="ECO:0000259" key="2">
    <source>
        <dbReference type="Pfam" id="PF23477"/>
    </source>
</evidence>
<feature type="domain" description="CxxC-x17-CxxC" evidence="2">
    <location>
        <begin position="28"/>
        <end position="63"/>
    </location>
</feature>
<comment type="caution">
    <text evidence="3">The sequence shown here is derived from an EMBL/GenBank/DDBJ whole genome shotgun (WGS) entry which is preliminary data.</text>
</comment>